<dbReference type="InterPro" id="IPR016035">
    <property type="entry name" value="Acyl_Trfase/lysoPLipase"/>
</dbReference>
<dbReference type="Gene3D" id="3.40.1090.10">
    <property type="entry name" value="Cytosolic phospholipase A2 catalytic domain"/>
    <property type="match status" value="1"/>
</dbReference>
<dbReference type="RefSeq" id="WP_425385509.1">
    <property type="nucleotide sequence ID" value="NZ_SMAK01000002.1"/>
</dbReference>
<feature type="active site" description="Proton acceptor" evidence="4">
    <location>
        <position position="192"/>
    </location>
</feature>
<feature type="region of interest" description="Disordered" evidence="5">
    <location>
        <begin position="1"/>
        <end position="43"/>
    </location>
</feature>
<dbReference type="InterPro" id="IPR002641">
    <property type="entry name" value="PNPLA_dom"/>
</dbReference>
<dbReference type="PROSITE" id="PS51635">
    <property type="entry name" value="PNPLA"/>
    <property type="match status" value="1"/>
</dbReference>
<feature type="short sequence motif" description="GXSXG" evidence="4">
    <location>
        <begin position="76"/>
        <end position="80"/>
    </location>
</feature>
<dbReference type="GO" id="GO:0016787">
    <property type="term" value="F:hydrolase activity"/>
    <property type="evidence" value="ECO:0007669"/>
    <property type="project" value="UniProtKB-UniRule"/>
</dbReference>
<evidence type="ECO:0000256" key="4">
    <source>
        <dbReference type="PROSITE-ProRule" id="PRU01161"/>
    </source>
</evidence>
<dbReference type="AlphaFoldDB" id="A0A4R3MGG2"/>
<dbReference type="SUPFAM" id="SSF52151">
    <property type="entry name" value="FabD/lysophospholipase-like"/>
    <property type="match status" value="1"/>
</dbReference>
<feature type="active site" description="Nucleophile" evidence="4">
    <location>
        <position position="78"/>
    </location>
</feature>
<keyword evidence="8" id="KW-1185">Reference proteome</keyword>
<proteinExistence type="predicted"/>
<keyword evidence="2 4" id="KW-0442">Lipid degradation</keyword>
<dbReference type="PANTHER" id="PTHR14226:SF76">
    <property type="entry name" value="NTE FAMILY PROTEIN RSSA"/>
    <property type="match status" value="1"/>
</dbReference>
<evidence type="ECO:0000256" key="3">
    <source>
        <dbReference type="ARBA" id="ARBA00023098"/>
    </source>
</evidence>
<sequence length="344" mass="36571">MFQSFTRRVLSPADGGTTAVAAPRSPQSASRRAPGPAPSRPTIGVALGGGAARGWAHIGVLRTLEAAGYAPDILAGTSIGAVVGGCYAAGKLDEIEEFALSLTKRRVFGLLDFNLGGSGLITGNRLSDLLERQFEGITTESLPRKFCAIATELGTGHEIWLSQGRLVDAMRASYALPGVFRPVRIANRWLIDGALVNPIPVSVARAMGARLVIAVNLHSDVFGRGSIQPYWAEAEAEGKEDADSAASHGSAGRLVRRQMFGRRDGPPGISSVMTDAFNITQDRIARARLGGDPPDVAVQPRMRRIGLFEFHRAREAIALGIEAAERALDDIAEAVETLSLAERR</sequence>
<protein>
    <submittedName>
        <fullName evidence="7">NTE family protein</fullName>
    </submittedName>
</protein>
<evidence type="ECO:0000313" key="7">
    <source>
        <dbReference type="EMBL" id="TCT12636.1"/>
    </source>
</evidence>
<evidence type="ECO:0000256" key="2">
    <source>
        <dbReference type="ARBA" id="ARBA00022963"/>
    </source>
</evidence>
<organism evidence="7 8">
    <name type="scientific">Tepidamorphus gemmatus</name>
    <dbReference type="NCBI Taxonomy" id="747076"/>
    <lineage>
        <taxon>Bacteria</taxon>
        <taxon>Pseudomonadati</taxon>
        <taxon>Pseudomonadota</taxon>
        <taxon>Alphaproteobacteria</taxon>
        <taxon>Hyphomicrobiales</taxon>
        <taxon>Tepidamorphaceae</taxon>
        <taxon>Tepidamorphus</taxon>
    </lineage>
</organism>
<evidence type="ECO:0000313" key="8">
    <source>
        <dbReference type="Proteomes" id="UP000295678"/>
    </source>
</evidence>
<dbReference type="GO" id="GO:0016042">
    <property type="term" value="P:lipid catabolic process"/>
    <property type="evidence" value="ECO:0007669"/>
    <property type="project" value="UniProtKB-UniRule"/>
</dbReference>
<feature type="short sequence motif" description="DGA/G" evidence="4">
    <location>
        <begin position="192"/>
        <end position="194"/>
    </location>
</feature>
<feature type="domain" description="PNPLA" evidence="6">
    <location>
        <begin position="45"/>
        <end position="205"/>
    </location>
</feature>
<keyword evidence="3 4" id="KW-0443">Lipid metabolism</keyword>
<dbReference type="InterPro" id="IPR050301">
    <property type="entry name" value="NTE"/>
</dbReference>
<feature type="compositionally biased region" description="Low complexity" evidence="5">
    <location>
        <begin position="19"/>
        <end position="34"/>
    </location>
</feature>
<evidence type="ECO:0000256" key="5">
    <source>
        <dbReference type="SAM" id="MobiDB-lite"/>
    </source>
</evidence>
<name>A0A4R3MGG2_9HYPH</name>
<dbReference type="PANTHER" id="PTHR14226">
    <property type="entry name" value="NEUROPATHY TARGET ESTERASE/SWISS CHEESE D.MELANOGASTER"/>
    <property type="match status" value="1"/>
</dbReference>
<evidence type="ECO:0000259" key="6">
    <source>
        <dbReference type="PROSITE" id="PS51635"/>
    </source>
</evidence>
<gene>
    <name evidence="7" type="ORF">EDC22_102321</name>
</gene>
<dbReference type="EMBL" id="SMAK01000002">
    <property type="protein sequence ID" value="TCT12636.1"/>
    <property type="molecule type" value="Genomic_DNA"/>
</dbReference>
<reference evidence="7 8" key="1">
    <citation type="submission" date="2019-03" db="EMBL/GenBank/DDBJ databases">
        <title>Genomic Encyclopedia of Type Strains, Phase IV (KMG-IV): sequencing the most valuable type-strain genomes for metagenomic binning, comparative biology and taxonomic classification.</title>
        <authorList>
            <person name="Goeker M."/>
        </authorList>
    </citation>
    <scope>NUCLEOTIDE SEQUENCE [LARGE SCALE GENOMIC DNA]</scope>
    <source>
        <strain evidence="7 8">DSM 19345</strain>
    </source>
</reference>
<accession>A0A4R3MGG2</accession>
<dbReference type="Pfam" id="PF01734">
    <property type="entry name" value="Patatin"/>
    <property type="match status" value="1"/>
</dbReference>
<keyword evidence="1 4" id="KW-0378">Hydrolase</keyword>
<dbReference type="Proteomes" id="UP000295678">
    <property type="component" value="Unassembled WGS sequence"/>
</dbReference>
<evidence type="ECO:0000256" key="1">
    <source>
        <dbReference type="ARBA" id="ARBA00022801"/>
    </source>
</evidence>
<comment type="caution">
    <text evidence="4">Lacks conserved residue(s) required for the propagation of feature annotation.</text>
</comment>
<comment type="caution">
    <text evidence="7">The sequence shown here is derived from an EMBL/GenBank/DDBJ whole genome shotgun (WGS) entry which is preliminary data.</text>
</comment>